<feature type="compositionally biased region" description="Basic and acidic residues" evidence="1">
    <location>
        <begin position="274"/>
        <end position="285"/>
    </location>
</feature>
<reference evidence="2 3" key="1">
    <citation type="submission" date="2021-05" db="EMBL/GenBank/DDBJ databases">
        <title>Comparative genomic studies on the polysaccharide-degrading batcterial strains of the Flammeovirga genus.</title>
        <authorList>
            <person name="Zewei F."/>
            <person name="Zheng Z."/>
            <person name="Yu L."/>
            <person name="Ruyue G."/>
            <person name="Yanhong M."/>
            <person name="Yuanyuan C."/>
            <person name="Jingyan G."/>
            <person name="Wenjun H."/>
        </authorList>
    </citation>
    <scope>NUCLEOTIDE SEQUENCE [LARGE SCALE GENOMIC DNA]</scope>
    <source>
        <strain evidence="2 3">NBRC:100898</strain>
    </source>
</reference>
<organism evidence="2 3">
    <name type="scientific">Flammeovirga yaeyamensis</name>
    <dbReference type="NCBI Taxonomy" id="367791"/>
    <lineage>
        <taxon>Bacteria</taxon>
        <taxon>Pseudomonadati</taxon>
        <taxon>Bacteroidota</taxon>
        <taxon>Cytophagia</taxon>
        <taxon>Cytophagales</taxon>
        <taxon>Flammeovirgaceae</taxon>
        <taxon>Flammeovirga</taxon>
    </lineage>
</organism>
<keyword evidence="3" id="KW-1185">Reference proteome</keyword>
<feature type="region of interest" description="Disordered" evidence="1">
    <location>
        <begin position="266"/>
        <end position="285"/>
    </location>
</feature>
<dbReference type="AlphaFoldDB" id="A0AAX1NAC6"/>
<evidence type="ECO:0000313" key="2">
    <source>
        <dbReference type="EMBL" id="QWG04514.1"/>
    </source>
</evidence>
<dbReference type="EMBL" id="CP076133">
    <property type="protein sequence ID" value="QWG04514.1"/>
    <property type="molecule type" value="Genomic_DNA"/>
</dbReference>
<gene>
    <name evidence="2" type="ORF">KMW28_26825</name>
</gene>
<evidence type="ECO:0000256" key="1">
    <source>
        <dbReference type="SAM" id="MobiDB-lite"/>
    </source>
</evidence>
<accession>A0AAX1NAC6</accession>
<dbReference type="KEGG" id="fya:KMW28_26825"/>
<name>A0AAX1NAC6_9BACT</name>
<dbReference type="Proteomes" id="UP000678679">
    <property type="component" value="Chromosome 2"/>
</dbReference>
<evidence type="ECO:0000313" key="3">
    <source>
        <dbReference type="Proteomes" id="UP000678679"/>
    </source>
</evidence>
<proteinExistence type="predicted"/>
<dbReference type="RefSeq" id="WP_169667204.1">
    <property type="nucleotide sequence ID" value="NZ_CP076133.1"/>
</dbReference>
<protein>
    <submittedName>
        <fullName evidence="2">Uncharacterized protein</fullName>
    </submittedName>
</protein>
<sequence>MASLQKITTIKYLPVLSLKTNFSDLISDVHFFDLKALKGTEHLLRQIGVVYRSIENQWQSSISKSDIQRSLSILEQKEEEYLYFSLSYKNVESYYLADLPLENMEDTLFFGEVKFNKKAGQLSFDTTLKPTSKSAYFSELGDSELPIQHAQLQSIFGIVKISKKDFSTSLTHLEKTFHPWVIDLGINSRKLKCRYVIQDPSFDQYKITASKGGKEYKQIKNEGKIEFLSSVATSASPLSLQGKQLQLSAKVDGKWKVIKQSLPSPSTKNLNFDPKTKEPQWKMNM</sequence>